<dbReference type="InterPro" id="IPR001680">
    <property type="entry name" value="WD40_rpt"/>
</dbReference>
<dbReference type="PANTHER" id="PTHR16220">
    <property type="entry name" value="WD REPEAT PROTEIN 8-RELATED"/>
    <property type="match status" value="1"/>
</dbReference>
<gene>
    <name evidence="2" type="ORF">K435DRAFT_725206</name>
</gene>
<evidence type="ECO:0000313" key="2">
    <source>
        <dbReference type="EMBL" id="THU93629.1"/>
    </source>
</evidence>
<dbReference type="InterPro" id="IPR036322">
    <property type="entry name" value="WD40_repeat_dom_sf"/>
</dbReference>
<keyword evidence="3" id="KW-1185">Reference proteome</keyword>
<dbReference type="PANTHER" id="PTHR16220:SF0">
    <property type="entry name" value="WD REPEAT-CONTAINING PROTEIN WRAP73"/>
    <property type="match status" value="1"/>
</dbReference>
<dbReference type="InterPro" id="IPR015943">
    <property type="entry name" value="WD40/YVTN_repeat-like_dom_sf"/>
</dbReference>
<dbReference type="GO" id="GO:0005815">
    <property type="term" value="C:microtubule organizing center"/>
    <property type="evidence" value="ECO:0007669"/>
    <property type="project" value="TreeGrafter"/>
</dbReference>
<dbReference type="Gene3D" id="2.130.10.10">
    <property type="entry name" value="YVTN repeat-like/Quinoprotein amine dehydrogenase"/>
    <property type="match status" value="2"/>
</dbReference>
<proteinExistence type="predicted"/>
<evidence type="ECO:0000256" key="1">
    <source>
        <dbReference type="SAM" id="MobiDB-lite"/>
    </source>
</evidence>
<name>A0A4S8LVH1_DENBC</name>
<reference evidence="2 3" key="1">
    <citation type="journal article" date="2019" name="Nat. Ecol. Evol.">
        <title>Megaphylogeny resolves global patterns of mushroom evolution.</title>
        <authorList>
            <person name="Varga T."/>
            <person name="Krizsan K."/>
            <person name="Foldi C."/>
            <person name="Dima B."/>
            <person name="Sanchez-Garcia M."/>
            <person name="Sanchez-Ramirez S."/>
            <person name="Szollosi G.J."/>
            <person name="Szarkandi J.G."/>
            <person name="Papp V."/>
            <person name="Albert L."/>
            <person name="Andreopoulos W."/>
            <person name="Angelini C."/>
            <person name="Antonin V."/>
            <person name="Barry K.W."/>
            <person name="Bougher N.L."/>
            <person name="Buchanan P."/>
            <person name="Buyck B."/>
            <person name="Bense V."/>
            <person name="Catcheside P."/>
            <person name="Chovatia M."/>
            <person name="Cooper J."/>
            <person name="Damon W."/>
            <person name="Desjardin D."/>
            <person name="Finy P."/>
            <person name="Geml J."/>
            <person name="Haridas S."/>
            <person name="Hughes K."/>
            <person name="Justo A."/>
            <person name="Karasinski D."/>
            <person name="Kautmanova I."/>
            <person name="Kiss B."/>
            <person name="Kocsube S."/>
            <person name="Kotiranta H."/>
            <person name="LaButti K.M."/>
            <person name="Lechner B.E."/>
            <person name="Liimatainen K."/>
            <person name="Lipzen A."/>
            <person name="Lukacs Z."/>
            <person name="Mihaltcheva S."/>
            <person name="Morgado L.N."/>
            <person name="Niskanen T."/>
            <person name="Noordeloos M.E."/>
            <person name="Ohm R.A."/>
            <person name="Ortiz-Santana B."/>
            <person name="Ovrebo C."/>
            <person name="Racz N."/>
            <person name="Riley R."/>
            <person name="Savchenko A."/>
            <person name="Shiryaev A."/>
            <person name="Soop K."/>
            <person name="Spirin V."/>
            <person name="Szebenyi C."/>
            <person name="Tomsovsky M."/>
            <person name="Tulloss R.E."/>
            <person name="Uehling J."/>
            <person name="Grigoriev I.V."/>
            <person name="Vagvolgyi C."/>
            <person name="Papp T."/>
            <person name="Martin F.M."/>
            <person name="Miettinen O."/>
            <person name="Hibbett D.S."/>
            <person name="Nagy L.G."/>
        </authorList>
    </citation>
    <scope>NUCLEOTIDE SEQUENCE [LARGE SCALE GENOMIC DNA]</scope>
    <source>
        <strain evidence="2 3">CBS 962.96</strain>
    </source>
</reference>
<sequence>MDFTEIYQQSSNLVAFSPGTHFILTAVNDRLIVRSTDTFSITRTWLVDSSPSPTHPITARPSSKVKPSDAFITHIGWSCDSEHVFAACAKRGVVDVYKLRDEEWNARIDSGAEGLVKAEWAPDGRTVMCFSEWGLRVTMWSLVTGTATYIQYPIHPDKGYAFRSDGRYFILAERHRSKDTLGLYDTSDSYKLVRHFPLPTSSLSNFSLSPNGNYLAVWEGPLEYKLYILTLAGNLLTTFTPNPEPTLGIRQVAWHPSGAFIAIGGYDDKIHILDTLSWSPVITFEYSSRIPAGVTIWHEPQKWLEATEGRGFLSYERIKSPQSITHYQVKSDPTKPNPKTGVIQMDWNRTGTLLLVRFENVPSVIHIFSFPSSSSLPSFSPSNPSSPPSPSTNPFLTQTRLQTLILNTSPILHARWNPNPERAGSLVACTGTKAVYLWSDEWVSGDGGAGDVGAGTSKEEEEQREGMAECVGVPAKKFDTRNIHWAPDGKGLLLLDKEMFCCAFEVVEEY</sequence>
<dbReference type="SUPFAM" id="SSF50978">
    <property type="entry name" value="WD40 repeat-like"/>
    <property type="match status" value="2"/>
</dbReference>
<dbReference type="GO" id="GO:1990811">
    <property type="term" value="C:MWP complex"/>
    <property type="evidence" value="ECO:0007669"/>
    <property type="project" value="TreeGrafter"/>
</dbReference>
<dbReference type="AlphaFoldDB" id="A0A4S8LVH1"/>
<dbReference type="Pfam" id="PF00400">
    <property type="entry name" value="WD40"/>
    <property type="match status" value="1"/>
</dbReference>
<dbReference type="OrthoDB" id="308690at2759"/>
<protein>
    <submittedName>
        <fullName evidence="2">YVTN repeat-like/Quino protein amine dehydrogenase</fullName>
    </submittedName>
</protein>
<feature type="region of interest" description="Disordered" evidence="1">
    <location>
        <begin position="448"/>
        <end position="468"/>
    </location>
</feature>
<accession>A0A4S8LVH1</accession>
<dbReference type="InterPro" id="IPR052778">
    <property type="entry name" value="Centrosome-WD_assoc"/>
</dbReference>
<dbReference type="SMART" id="SM00320">
    <property type="entry name" value="WD40"/>
    <property type="match status" value="3"/>
</dbReference>
<dbReference type="EMBL" id="ML179244">
    <property type="protein sequence ID" value="THU93629.1"/>
    <property type="molecule type" value="Genomic_DNA"/>
</dbReference>
<organism evidence="2 3">
    <name type="scientific">Dendrothele bispora (strain CBS 962.96)</name>
    <dbReference type="NCBI Taxonomy" id="1314807"/>
    <lineage>
        <taxon>Eukaryota</taxon>
        <taxon>Fungi</taxon>
        <taxon>Dikarya</taxon>
        <taxon>Basidiomycota</taxon>
        <taxon>Agaricomycotina</taxon>
        <taxon>Agaricomycetes</taxon>
        <taxon>Agaricomycetidae</taxon>
        <taxon>Agaricales</taxon>
        <taxon>Agaricales incertae sedis</taxon>
        <taxon>Dendrothele</taxon>
    </lineage>
</organism>
<dbReference type="Proteomes" id="UP000297245">
    <property type="component" value="Unassembled WGS sequence"/>
</dbReference>
<dbReference type="GO" id="GO:1990810">
    <property type="term" value="P:microtubule anchoring at mitotic spindle pole body"/>
    <property type="evidence" value="ECO:0007669"/>
    <property type="project" value="TreeGrafter"/>
</dbReference>
<evidence type="ECO:0000313" key="3">
    <source>
        <dbReference type="Proteomes" id="UP000297245"/>
    </source>
</evidence>